<evidence type="ECO:0000259" key="5">
    <source>
        <dbReference type="PROSITE" id="PS50932"/>
    </source>
</evidence>
<evidence type="ECO:0000256" key="3">
    <source>
        <dbReference type="ARBA" id="ARBA00023163"/>
    </source>
</evidence>
<dbReference type="SMART" id="SM00354">
    <property type="entry name" value="HTH_LACI"/>
    <property type="match status" value="1"/>
</dbReference>
<accession>A0A022KWW0</accession>
<dbReference type="PANTHER" id="PTHR30146:SF109">
    <property type="entry name" value="HTH-TYPE TRANSCRIPTIONAL REGULATOR GALS"/>
    <property type="match status" value="1"/>
</dbReference>
<proteinExistence type="predicted"/>
<dbReference type="SUPFAM" id="SSF53822">
    <property type="entry name" value="Periplasmic binding protein-like I"/>
    <property type="match status" value="1"/>
</dbReference>
<dbReference type="OrthoDB" id="4268837at2"/>
<dbReference type="SUPFAM" id="SSF47413">
    <property type="entry name" value="lambda repressor-like DNA-binding domains"/>
    <property type="match status" value="1"/>
</dbReference>
<dbReference type="InterPro" id="IPR010982">
    <property type="entry name" value="Lambda_DNA-bd_dom_sf"/>
</dbReference>
<dbReference type="InterPro" id="IPR028082">
    <property type="entry name" value="Peripla_BP_I"/>
</dbReference>
<dbReference type="InterPro" id="IPR000843">
    <property type="entry name" value="HTH_LacI"/>
</dbReference>
<dbReference type="CDD" id="cd06267">
    <property type="entry name" value="PBP1_LacI_sugar_binding-like"/>
    <property type="match status" value="1"/>
</dbReference>
<feature type="region of interest" description="Disordered" evidence="4">
    <location>
        <begin position="333"/>
        <end position="352"/>
    </location>
</feature>
<feature type="domain" description="HTH lacI-type" evidence="5">
    <location>
        <begin position="9"/>
        <end position="63"/>
    </location>
</feature>
<keyword evidence="1" id="KW-0805">Transcription regulation</keyword>
<dbReference type="Pfam" id="PF00356">
    <property type="entry name" value="LacI"/>
    <property type="match status" value="1"/>
</dbReference>
<reference evidence="6 7" key="1">
    <citation type="journal article" date="2013" name="Genome Announc.">
        <title>Draft genome sequence of an Actinobacterium, Brachybacterium muris strain UCD-AY4.</title>
        <authorList>
            <person name="Lo J.R."/>
            <person name="Lang J.M."/>
            <person name="Darling A.E."/>
            <person name="Eisen J.A."/>
            <person name="Coil D.A."/>
        </authorList>
    </citation>
    <scope>NUCLEOTIDE SEQUENCE [LARGE SCALE GENOMIC DNA]</scope>
    <source>
        <strain evidence="6 7">UCD-AY4</strain>
    </source>
</reference>
<dbReference type="GO" id="GO:0003700">
    <property type="term" value="F:DNA-binding transcription factor activity"/>
    <property type="evidence" value="ECO:0007669"/>
    <property type="project" value="TreeGrafter"/>
</dbReference>
<keyword evidence="3" id="KW-0804">Transcription</keyword>
<evidence type="ECO:0000256" key="4">
    <source>
        <dbReference type="SAM" id="MobiDB-lite"/>
    </source>
</evidence>
<evidence type="ECO:0000256" key="2">
    <source>
        <dbReference type="ARBA" id="ARBA00023125"/>
    </source>
</evidence>
<dbReference type="Pfam" id="PF13377">
    <property type="entry name" value="Peripla_BP_3"/>
    <property type="match status" value="1"/>
</dbReference>
<dbReference type="PANTHER" id="PTHR30146">
    <property type="entry name" value="LACI-RELATED TRANSCRIPTIONAL REPRESSOR"/>
    <property type="match status" value="1"/>
</dbReference>
<comment type="caution">
    <text evidence="6">The sequence shown here is derived from an EMBL/GenBank/DDBJ whole genome shotgun (WGS) entry which is preliminary data.</text>
</comment>
<dbReference type="PROSITE" id="PS50932">
    <property type="entry name" value="HTH_LACI_2"/>
    <property type="match status" value="1"/>
</dbReference>
<dbReference type="EMBL" id="AORC01000013">
    <property type="protein sequence ID" value="EYT48726.1"/>
    <property type="molecule type" value="Genomic_DNA"/>
</dbReference>
<dbReference type="InterPro" id="IPR046335">
    <property type="entry name" value="LacI/GalR-like_sensor"/>
</dbReference>
<sequence>MAEDSHKAATIYAVAARAGVSTATVSRALAGSPKVAARTRDAVLEAARELDYLPAAAARALAGNRANALGLVMPHIAGAYYAELLVGFEIAASRLGLSVVITLANPRSDSRSAVRDLAAAVDGIAFMARSAAKDSLITEISGRRPVVTGARAALEGTDAFFVENREPARLLTQHLIDNGRTRLAFVGHPERGSDIGSRCKGFHDALAAADLEPGARFDVSPLEQDGFDVADRLLETGVPFDALVCGNDELALAVMQRLQDNGVSVPDDVAIVGWDDTVTARYVRPGLTTVAQPVRRLGAMAAERLAQLIDGGEPGTAPITLPSTLVHRGSCGCSTPSERSTPSECTTPKEFS</sequence>
<dbReference type="CDD" id="cd01392">
    <property type="entry name" value="HTH_LacI"/>
    <property type="match status" value="1"/>
</dbReference>
<dbReference type="GO" id="GO:0000976">
    <property type="term" value="F:transcription cis-regulatory region binding"/>
    <property type="evidence" value="ECO:0007669"/>
    <property type="project" value="TreeGrafter"/>
</dbReference>
<feature type="compositionally biased region" description="Polar residues" evidence="4">
    <location>
        <begin position="333"/>
        <end position="346"/>
    </location>
</feature>
<dbReference type="RefSeq" id="WP_017824834.1">
    <property type="nucleotide sequence ID" value="NZ_KB403092.1"/>
</dbReference>
<gene>
    <name evidence="6" type="ORF">D641_0111010</name>
</gene>
<keyword evidence="2" id="KW-0238">DNA-binding</keyword>
<evidence type="ECO:0000313" key="7">
    <source>
        <dbReference type="Proteomes" id="UP000019754"/>
    </source>
</evidence>
<evidence type="ECO:0000313" key="6">
    <source>
        <dbReference type="EMBL" id="EYT48726.1"/>
    </source>
</evidence>
<dbReference type="STRING" id="1249481.D641_0111010"/>
<protein>
    <submittedName>
        <fullName evidence="6">LacI family transcriptional regulator</fullName>
    </submittedName>
</protein>
<dbReference type="Proteomes" id="UP000019754">
    <property type="component" value="Unassembled WGS sequence"/>
</dbReference>
<organism evidence="6 7">
    <name type="scientific">Brachybacterium muris UCD-AY4</name>
    <dbReference type="NCBI Taxonomy" id="1249481"/>
    <lineage>
        <taxon>Bacteria</taxon>
        <taxon>Bacillati</taxon>
        <taxon>Actinomycetota</taxon>
        <taxon>Actinomycetes</taxon>
        <taxon>Micrococcales</taxon>
        <taxon>Dermabacteraceae</taxon>
        <taxon>Brachybacterium</taxon>
    </lineage>
</organism>
<evidence type="ECO:0000256" key="1">
    <source>
        <dbReference type="ARBA" id="ARBA00023015"/>
    </source>
</evidence>
<dbReference type="Gene3D" id="3.40.50.2300">
    <property type="match status" value="2"/>
</dbReference>
<dbReference type="HOGENOM" id="CLU_037628_6_2_11"/>
<dbReference type="Gene3D" id="1.10.260.40">
    <property type="entry name" value="lambda repressor-like DNA-binding domains"/>
    <property type="match status" value="1"/>
</dbReference>
<name>A0A022KWW0_9MICO</name>
<dbReference type="AlphaFoldDB" id="A0A022KWW0"/>
<keyword evidence="7" id="KW-1185">Reference proteome</keyword>